<dbReference type="STRING" id="1382522.W6MXF8"/>
<dbReference type="HOGENOM" id="CLU_051989_0_3_1"/>
<accession>W6MXF8</accession>
<organism evidence="2 3">
    <name type="scientific">Kuraishia capsulata CBS 1993</name>
    <dbReference type="NCBI Taxonomy" id="1382522"/>
    <lineage>
        <taxon>Eukaryota</taxon>
        <taxon>Fungi</taxon>
        <taxon>Dikarya</taxon>
        <taxon>Ascomycota</taxon>
        <taxon>Saccharomycotina</taxon>
        <taxon>Pichiomycetes</taxon>
        <taxon>Pichiales</taxon>
        <taxon>Pichiaceae</taxon>
        <taxon>Kuraishia</taxon>
    </lineage>
</organism>
<dbReference type="PANTHER" id="PTHR14209:SF19">
    <property type="entry name" value="ISOAMYL ACETATE-HYDROLYZING ESTERASE 1 HOMOLOG"/>
    <property type="match status" value="1"/>
</dbReference>
<proteinExistence type="predicted"/>
<reference evidence="2" key="2">
    <citation type="submission" date="2014-02" db="EMBL/GenBank/DDBJ databases">
        <title>Complete DNA sequence of /Kuraishia capsulata/ illustrates novel genomic features among budding yeasts (/Saccharomycotina/).</title>
        <authorList>
            <person name="Morales L."/>
            <person name="Noel B."/>
            <person name="Porcel B."/>
            <person name="Marcet-Houben M."/>
            <person name="Hullo M-F."/>
            <person name="Sacerdot C."/>
            <person name="Tekaia F."/>
            <person name="Leh-Louis V."/>
            <person name="Despons L."/>
            <person name="Khanna V."/>
            <person name="Aury J-M."/>
            <person name="Barbe V."/>
            <person name="Couloux A."/>
            <person name="Labadie K."/>
            <person name="Pelletier E."/>
            <person name="Souciet J-L."/>
            <person name="Boekhout T."/>
            <person name="Gabaldon T."/>
            <person name="Wincker P."/>
            <person name="Dujon B."/>
        </authorList>
    </citation>
    <scope>NUCLEOTIDE SEQUENCE</scope>
    <source>
        <strain evidence="2">CBS 1993</strain>
    </source>
</reference>
<gene>
    <name evidence="2" type="ORF">KUCA_T00004800001</name>
</gene>
<name>W6MXF8_9ASCO</name>
<dbReference type="CDD" id="cd01838">
    <property type="entry name" value="Isoamyl_acetate_hydrolase_like"/>
    <property type="match status" value="1"/>
</dbReference>
<dbReference type="Proteomes" id="UP000019384">
    <property type="component" value="Unassembled WGS sequence"/>
</dbReference>
<dbReference type="InterPro" id="IPR045136">
    <property type="entry name" value="Iah1-like"/>
</dbReference>
<dbReference type="EMBL" id="HG793130">
    <property type="protein sequence ID" value="CDK28815.1"/>
    <property type="molecule type" value="Genomic_DNA"/>
</dbReference>
<sequence length="296" mass="33933">MKGPEIELVKRKRTEAAMSTQTSVPVYSLSFPKFVLFGDSITERCFSQFPYTTYVNDGFGEPEVSKADQEKAQFAFGAELSHLYRRRMSVIARGFSGYNTEQCRIIIPKILQIEHDASPEGSKVELCTVFLGSNDAASAYPDKVEYTRYLENMEFIIDEIRKRKIRPIIVGPTLYDRERYERLDAVELAKGIYRTSQMNKKYSEGLKALCARMGVPFVDLYSAFEKLVNEGSETMTTLLLDGIHFAGPGNKVLYEELEKVIKKYYPEWHPSHASFGERLPQWGDVELKKLDEILVR</sequence>
<dbReference type="InterPro" id="IPR036514">
    <property type="entry name" value="SGNH_hydro_sf"/>
</dbReference>
<dbReference type="OrthoDB" id="671439at2759"/>
<dbReference type="SUPFAM" id="SSF52266">
    <property type="entry name" value="SGNH hydrolase"/>
    <property type="match status" value="1"/>
</dbReference>
<dbReference type="Pfam" id="PF13472">
    <property type="entry name" value="Lipase_GDSL_2"/>
    <property type="match status" value="1"/>
</dbReference>
<dbReference type="AlphaFoldDB" id="W6MXF8"/>
<protein>
    <recommendedName>
        <fullName evidence="1">SGNH hydrolase-type esterase domain-containing protein</fullName>
    </recommendedName>
</protein>
<feature type="domain" description="SGNH hydrolase-type esterase" evidence="1">
    <location>
        <begin position="36"/>
        <end position="251"/>
    </location>
</feature>
<dbReference type="GeneID" id="34522193"/>
<dbReference type="Gene3D" id="3.40.50.1110">
    <property type="entry name" value="SGNH hydrolase"/>
    <property type="match status" value="1"/>
</dbReference>
<reference evidence="2" key="1">
    <citation type="submission" date="2013-12" db="EMBL/GenBank/DDBJ databases">
        <authorList>
            <person name="Genoscope - CEA"/>
        </authorList>
    </citation>
    <scope>NUCLEOTIDE SEQUENCE</scope>
    <source>
        <strain evidence="2">CBS 1993</strain>
    </source>
</reference>
<dbReference type="PANTHER" id="PTHR14209">
    <property type="entry name" value="ISOAMYL ACETATE-HYDROLYZING ESTERASE 1"/>
    <property type="match status" value="1"/>
</dbReference>
<keyword evidence="3" id="KW-1185">Reference proteome</keyword>
<evidence type="ECO:0000313" key="3">
    <source>
        <dbReference type="Proteomes" id="UP000019384"/>
    </source>
</evidence>
<dbReference type="RefSeq" id="XP_022460805.1">
    <property type="nucleotide sequence ID" value="XM_022605922.1"/>
</dbReference>
<dbReference type="InterPro" id="IPR013830">
    <property type="entry name" value="SGNH_hydro"/>
</dbReference>
<evidence type="ECO:0000313" key="2">
    <source>
        <dbReference type="EMBL" id="CDK28815.1"/>
    </source>
</evidence>
<evidence type="ECO:0000259" key="1">
    <source>
        <dbReference type="Pfam" id="PF13472"/>
    </source>
</evidence>